<accession>A0ABS9L1S4</accession>
<gene>
    <name evidence="2" type="ORF">LVY72_01540</name>
</gene>
<evidence type="ECO:0008006" key="4">
    <source>
        <dbReference type="Google" id="ProtNLM"/>
    </source>
</evidence>
<feature type="compositionally biased region" description="Low complexity" evidence="1">
    <location>
        <begin position="57"/>
        <end position="70"/>
    </location>
</feature>
<dbReference type="RefSeq" id="WP_237817685.1">
    <property type="nucleotide sequence ID" value="NZ_JAKLTQ010000001.1"/>
</dbReference>
<dbReference type="SUPFAM" id="SSF158997">
    <property type="entry name" value="Trm112p-like"/>
    <property type="match status" value="1"/>
</dbReference>
<protein>
    <recommendedName>
        <fullName evidence="4">Trm112 family protein</fullName>
    </recommendedName>
</protein>
<sequence>MAKLPPELINVLRCPVTGSSLVQEGDELVATGKDAAGRQPRYRIDDGIPVLLPPAPGGTDTAATPAPEKA</sequence>
<evidence type="ECO:0000256" key="1">
    <source>
        <dbReference type="SAM" id="MobiDB-lite"/>
    </source>
</evidence>
<evidence type="ECO:0000313" key="2">
    <source>
        <dbReference type="EMBL" id="MCG2620588.1"/>
    </source>
</evidence>
<evidence type="ECO:0000313" key="3">
    <source>
        <dbReference type="Proteomes" id="UP001165368"/>
    </source>
</evidence>
<dbReference type="Proteomes" id="UP001165368">
    <property type="component" value="Unassembled WGS sequence"/>
</dbReference>
<name>A0ABS9L1S4_9MICC</name>
<feature type="region of interest" description="Disordered" evidence="1">
    <location>
        <begin position="45"/>
        <end position="70"/>
    </location>
</feature>
<dbReference type="Gene3D" id="2.20.25.10">
    <property type="match status" value="1"/>
</dbReference>
<dbReference type="EMBL" id="JAKLTQ010000001">
    <property type="protein sequence ID" value="MCG2620588.1"/>
    <property type="molecule type" value="Genomic_DNA"/>
</dbReference>
<organism evidence="2 3">
    <name type="scientific">Arthrobacter hankyongi</name>
    <dbReference type="NCBI Taxonomy" id="2904801"/>
    <lineage>
        <taxon>Bacteria</taxon>
        <taxon>Bacillati</taxon>
        <taxon>Actinomycetota</taxon>
        <taxon>Actinomycetes</taxon>
        <taxon>Micrococcales</taxon>
        <taxon>Micrococcaceae</taxon>
        <taxon>Arthrobacter</taxon>
    </lineage>
</organism>
<comment type="caution">
    <text evidence="2">The sequence shown here is derived from an EMBL/GenBank/DDBJ whole genome shotgun (WGS) entry which is preliminary data.</text>
</comment>
<reference evidence="2" key="1">
    <citation type="submission" date="2022-01" db="EMBL/GenBank/DDBJ databases">
        <authorList>
            <person name="Jo J.-H."/>
            <person name="Im W.-T."/>
        </authorList>
    </citation>
    <scope>NUCLEOTIDE SEQUENCE</scope>
    <source>
        <strain evidence="2">I2-34</strain>
    </source>
</reference>
<keyword evidence="3" id="KW-1185">Reference proteome</keyword>
<proteinExistence type="predicted"/>